<dbReference type="NCBIfam" id="TIGR02530">
    <property type="entry name" value="flg_new"/>
    <property type="match status" value="1"/>
</dbReference>
<comment type="caution">
    <text evidence="2">The sequence shown here is derived from an EMBL/GenBank/DDBJ whole genome shotgun (WGS) entry which is preliminary data.</text>
</comment>
<name>A0A510Y282_MARHA</name>
<keyword evidence="2" id="KW-0966">Cell projection</keyword>
<dbReference type="STRING" id="1371.GCA_900166605_02445"/>
<gene>
    <name evidence="2" type="ORF">MHA01_03040</name>
</gene>
<accession>A0A510Y282</accession>
<keyword evidence="2" id="KW-0282">Flagellum</keyword>
<dbReference type="EMBL" id="BJUN01000001">
    <property type="protein sequence ID" value="GEK57399.1"/>
    <property type="molecule type" value="Genomic_DNA"/>
</dbReference>
<evidence type="ECO:0000256" key="1">
    <source>
        <dbReference type="SAM" id="MobiDB-lite"/>
    </source>
</evidence>
<keyword evidence="2" id="KW-0969">Cilium</keyword>
<organism evidence="2 3">
    <name type="scientific">Marinococcus halophilus</name>
    <dbReference type="NCBI Taxonomy" id="1371"/>
    <lineage>
        <taxon>Bacteria</taxon>
        <taxon>Bacillati</taxon>
        <taxon>Bacillota</taxon>
        <taxon>Bacilli</taxon>
        <taxon>Bacillales</taxon>
        <taxon>Bacillaceae</taxon>
        <taxon>Marinococcus</taxon>
    </lineage>
</organism>
<reference evidence="2 3" key="1">
    <citation type="submission" date="2019-07" db="EMBL/GenBank/DDBJ databases">
        <title>Whole genome shotgun sequence of Marinococcus halophilus NBRC 102359.</title>
        <authorList>
            <person name="Hosoyama A."/>
            <person name="Uohara A."/>
            <person name="Ohji S."/>
            <person name="Ichikawa N."/>
        </authorList>
    </citation>
    <scope>NUCLEOTIDE SEQUENCE [LARGE SCALE GENOMIC DNA]</scope>
    <source>
        <strain evidence="2 3">NBRC 102359</strain>
    </source>
</reference>
<sequence>MDYSKIHNYSSMPVPSNTGSAPRPEKQQAGSFASLLQNELAGPEVKISKHAAKRMEERNVHIDSTAWEQMQVRLGEAAEKGVKESVVVFPEAALVVNAENRTIITAMSKQEAANHTFTNIDGVIFM</sequence>
<feature type="compositionally biased region" description="Polar residues" evidence="1">
    <location>
        <begin position="7"/>
        <end position="20"/>
    </location>
</feature>
<dbReference type="RefSeq" id="WP_079476171.1">
    <property type="nucleotide sequence ID" value="NZ_BJUN01000001.1"/>
</dbReference>
<evidence type="ECO:0000313" key="3">
    <source>
        <dbReference type="Proteomes" id="UP000321051"/>
    </source>
</evidence>
<proteinExistence type="predicted"/>
<evidence type="ECO:0000313" key="2">
    <source>
        <dbReference type="EMBL" id="GEK57399.1"/>
    </source>
</evidence>
<dbReference type="AlphaFoldDB" id="A0A510Y282"/>
<protein>
    <submittedName>
        <fullName evidence="2">Flagellar protein</fullName>
    </submittedName>
</protein>
<dbReference type="Proteomes" id="UP000321051">
    <property type="component" value="Unassembled WGS sequence"/>
</dbReference>
<feature type="region of interest" description="Disordered" evidence="1">
    <location>
        <begin position="1"/>
        <end position="30"/>
    </location>
</feature>
<dbReference type="OrthoDB" id="165650at2"/>
<dbReference type="Pfam" id="PF12611">
    <property type="entry name" value="Flagellar_put"/>
    <property type="match status" value="1"/>
</dbReference>
<keyword evidence="3" id="KW-1185">Reference proteome</keyword>
<dbReference type="InterPro" id="IPR013367">
    <property type="entry name" value="Flagellar_put"/>
</dbReference>